<evidence type="ECO:0000256" key="2">
    <source>
        <dbReference type="ARBA" id="ARBA00022525"/>
    </source>
</evidence>
<keyword evidence="3" id="KW-0325">Glycoprotein</keyword>
<organism evidence="4 5">
    <name type="scientific">Acrocarpospora pleiomorpha</name>
    <dbReference type="NCBI Taxonomy" id="90975"/>
    <lineage>
        <taxon>Bacteria</taxon>
        <taxon>Bacillati</taxon>
        <taxon>Actinomycetota</taxon>
        <taxon>Actinomycetes</taxon>
        <taxon>Streptosporangiales</taxon>
        <taxon>Streptosporangiaceae</taxon>
        <taxon>Acrocarpospora</taxon>
    </lineage>
</organism>
<evidence type="ECO:0000313" key="5">
    <source>
        <dbReference type="Proteomes" id="UP000377595"/>
    </source>
</evidence>
<dbReference type="InterPro" id="IPR037120">
    <property type="entry name" value="Haem_peroxidase_sf_animal"/>
</dbReference>
<dbReference type="InterPro" id="IPR010255">
    <property type="entry name" value="Haem_peroxidase_sf"/>
</dbReference>
<dbReference type="InterPro" id="IPR006311">
    <property type="entry name" value="TAT_signal"/>
</dbReference>
<dbReference type="PROSITE" id="PS50292">
    <property type="entry name" value="PEROXIDASE_3"/>
    <property type="match status" value="1"/>
</dbReference>
<dbReference type="Gene3D" id="1.10.640.10">
    <property type="entry name" value="Haem peroxidase domain superfamily, animal type"/>
    <property type="match status" value="1"/>
</dbReference>
<dbReference type="InterPro" id="IPR019546">
    <property type="entry name" value="TAT_signal_bac_arc"/>
</dbReference>
<dbReference type="GO" id="GO:0004601">
    <property type="term" value="F:peroxidase activity"/>
    <property type="evidence" value="ECO:0007669"/>
    <property type="project" value="UniProtKB-KW"/>
</dbReference>
<dbReference type="NCBIfam" id="TIGR01409">
    <property type="entry name" value="TAT_signal_seq"/>
    <property type="match status" value="1"/>
</dbReference>
<evidence type="ECO:0000256" key="3">
    <source>
        <dbReference type="ARBA" id="ARBA00023180"/>
    </source>
</evidence>
<name>A0A5M3XF77_9ACTN</name>
<dbReference type="AlphaFoldDB" id="A0A5M3XF77"/>
<sequence>MAVHGPDRGVSRRGFLAGLGAGAGALTLAPAEAIARTVTTQAGGMAVSPDRFGRIFNLPPFADFNPPSLRNALVEMGRPGGIVDAKDPLAEGPIRLITNPELSPNNLDNATHTAGVTFLGQFLDHDMTFDRSSPLGTVTAPEATPNTRTPGLDLDSVYGRGPVADPQLYNPADTAKLKVESGGLFEDLPRMANGQAIIGDPRNDENLIISGLHCAFLLFHNRVVDHLRAQGQGGNVFAAAQQLVRWHYQWIILHEFLPLVIGQDVVNAILTGGRRFYRPAPGQQFIPVEFQGACYRFGHSMVRPSYRANLAGNSDGSAFFGFIFDPAGQGQADPVDLRGGARAARRFIGWQTFFDFGDGNVRPNKRIDTKISTPLFNLPLAAISSGDPPTSLVQRNLLRHVTWSIPSGQNIARAIGIPALESQHFPELQAIGHGLPASTPLWYYILKEAEVAGGLKLAGVGARIVGEVFIGLLQLDNASYLRTNPSWVPTLPRRSGGAGDFRMVDLLTFARVDPTSRGQ</sequence>
<comment type="caution">
    <text evidence="4">The sequence shown here is derived from an EMBL/GenBank/DDBJ whole genome shotgun (WGS) entry which is preliminary data.</text>
</comment>
<gene>
    <name evidence="4" type="ORF">Aple_011460</name>
</gene>
<dbReference type="CDD" id="cd09819">
    <property type="entry name" value="An_peroxidase_bacterial_1"/>
    <property type="match status" value="1"/>
</dbReference>
<keyword evidence="5" id="KW-1185">Reference proteome</keyword>
<evidence type="ECO:0000313" key="4">
    <source>
        <dbReference type="EMBL" id="GES18251.1"/>
    </source>
</evidence>
<keyword evidence="2" id="KW-0964">Secreted</keyword>
<dbReference type="InterPro" id="IPR019791">
    <property type="entry name" value="Haem_peroxidase_animal"/>
</dbReference>
<proteinExistence type="predicted"/>
<protein>
    <submittedName>
        <fullName evidence="4">Ovoperoxidase</fullName>
    </submittedName>
</protein>
<reference evidence="4 5" key="1">
    <citation type="submission" date="2019-10" db="EMBL/GenBank/DDBJ databases">
        <title>Whole genome shotgun sequence of Acrocarpospora pleiomorpha NBRC 16267.</title>
        <authorList>
            <person name="Ichikawa N."/>
            <person name="Kimura A."/>
            <person name="Kitahashi Y."/>
            <person name="Komaki H."/>
            <person name="Oguchi A."/>
        </authorList>
    </citation>
    <scope>NUCLEOTIDE SEQUENCE [LARGE SCALE GENOMIC DNA]</scope>
    <source>
        <strain evidence="4 5">NBRC 16267</strain>
    </source>
</reference>
<dbReference type="GO" id="GO:0005576">
    <property type="term" value="C:extracellular region"/>
    <property type="evidence" value="ECO:0007669"/>
    <property type="project" value="UniProtKB-SubCell"/>
</dbReference>
<dbReference type="PROSITE" id="PS51318">
    <property type="entry name" value="TAT"/>
    <property type="match status" value="1"/>
</dbReference>
<dbReference type="GO" id="GO:0006979">
    <property type="term" value="P:response to oxidative stress"/>
    <property type="evidence" value="ECO:0007669"/>
    <property type="project" value="InterPro"/>
</dbReference>
<accession>A0A5M3XF77</accession>
<keyword evidence="4" id="KW-0560">Oxidoreductase</keyword>
<dbReference type="PANTHER" id="PTHR11475">
    <property type="entry name" value="OXIDASE/PEROXIDASE"/>
    <property type="match status" value="1"/>
</dbReference>
<dbReference type="PANTHER" id="PTHR11475:SF4">
    <property type="entry name" value="CHORION PEROXIDASE"/>
    <property type="match status" value="1"/>
</dbReference>
<dbReference type="Pfam" id="PF03098">
    <property type="entry name" value="An_peroxidase"/>
    <property type="match status" value="1"/>
</dbReference>
<keyword evidence="4" id="KW-0575">Peroxidase</keyword>
<dbReference type="SUPFAM" id="SSF48113">
    <property type="entry name" value="Heme-dependent peroxidases"/>
    <property type="match status" value="1"/>
</dbReference>
<dbReference type="GO" id="GO:0020037">
    <property type="term" value="F:heme binding"/>
    <property type="evidence" value="ECO:0007669"/>
    <property type="project" value="InterPro"/>
</dbReference>
<comment type="subcellular location">
    <subcellularLocation>
        <location evidence="1">Secreted</location>
    </subcellularLocation>
</comment>
<dbReference type="RefSeq" id="WP_218038127.1">
    <property type="nucleotide sequence ID" value="NZ_BAAAHM010000017.1"/>
</dbReference>
<evidence type="ECO:0000256" key="1">
    <source>
        <dbReference type="ARBA" id="ARBA00004613"/>
    </source>
</evidence>
<dbReference type="Proteomes" id="UP000377595">
    <property type="component" value="Unassembled WGS sequence"/>
</dbReference>
<dbReference type="EMBL" id="BLAF01000006">
    <property type="protein sequence ID" value="GES18251.1"/>
    <property type="molecule type" value="Genomic_DNA"/>
</dbReference>